<keyword evidence="1" id="KW-0812">Transmembrane</keyword>
<protein>
    <submittedName>
        <fullName evidence="2">Uncharacterized protein</fullName>
    </submittedName>
</protein>
<proteinExistence type="predicted"/>
<name>A0ABS2DI00_9BACI</name>
<feature type="transmembrane region" description="Helical" evidence="1">
    <location>
        <begin position="33"/>
        <end position="54"/>
    </location>
</feature>
<evidence type="ECO:0000313" key="2">
    <source>
        <dbReference type="EMBL" id="MBM6618074.1"/>
    </source>
</evidence>
<keyword evidence="3" id="KW-1185">Reference proteome</keyword>
<dbReference type="EMBL" id="JAFELM010000029">
    <property type="protein sequence ID" value="MBM6618074.1"/>
    <property type="molecule type" value="Genomic_DNA"/>
</dbReference>
<reference evidence="2 3" key="1">
    <citation type="submission" date="2021-02" db="EMBL/GenBank/DDBJ databases">
        <title>Bacillus sp. RD4P76, an endophyte from a halophyte.</title>
        <authorList>
            <person name="Sun J.-Q."/>
        </authorList>
    </citation>
    <scope>NUCLEOTIDE SEQUENCE [LARGE SCALE GENOMIC DNA]</scope>
    <source>
        <strain evidence="2 3">RD4P76</strain>
    </source>
</reference>
<feature type="transmembrane region" description="Helical" evidence="1">
    <location>
        <begin position="5"/>
        <end position="27"/>
    </location>
</feature>
<dbReference type="Proteomes" id="UP001518925">
    <property type="component" value="Unassembled WGS sequence"/>
</dbReference>
<keyword evidence="1" id="KW-0472">Membrane</keyword>
<evidence type="ECO:0000313" key="3">
    <source>
        <dbReference type="Proteomes" id="UP001518925"/>
    </source>
</evidence>
<accession>A0ABS2DI00</accession>
<comment type="caution">
    <text evidence="2">The sequence shown here is derived from an EMBL/GenBank/DDBJ whole genome shotgun (WGS) entry which is preliminary data.</text>
</comment>
<dbReference type="RefSeq" id="WP_204203442.1">
    <property type="nucleotide sequence ID" value="NZ_JAFELM010000029.1"/>
</dbReference>
<organism evidence="2 3">
    <name type="scientific">Bacillus suaedaesalsae</name>
    <dbReference type="NCBI Taxonomy" id="2810349"/>
    <lineage>
        <taxon>Bacteria</taxon>
        <taxon>Bacillati</taxon>
        <taxon>Bacillota</taxon>
        <taxon>Bacilli</taxon>
        <taxon>Bacillales</taxon>
        <taxon>Bacillaceae</taxon>
        <taxon>Bacillus</taxon>
    </lineage>
</organism>
<keyword evidence="1" id="KW-1133">Transmembrane helix</keyword>
<gene>
    <name evidence="2" type="ORF">JR050_10435</name>
</gene>
<sequence>MDNWLFVFIITFIGSFVLVYGLGSIIGGDNIEFIYLLLFIIQFSFITTILFHILHKVKMLEKKENHKE</sequence>
<evidence type="ECO:0000256" key="1">
    <source>
        <dbReference type="SAM" id="Phobius"/>
    </source>
</evidence>